<keyword evidence="7" id="KW-1133">Transmembrane helix</keyword>
<dbReference type="GO" id="GO:0046872">
    <property type="term" value="F:metal ion binding"/>
    <property type="evidence" value="ECO:0007669"/>
    <property type="project" value="UniProtKB-KW"/>
</dbReference>
<comment type="caution">
    <text evidence="11">The sequence shown here is derived from an EMBL/GenBank/DDBJ whole genome shotgun (WGS) entry which is preliminary data.</text>
</comment>
<dbReference type="GO" id="GO:0051603">
    <property type="term" value="P:proteolysis involved in protein catabolic process"/>
    <property type="evidence" value="ECO:0007669"/>
    <property type="project" value="TreeGrafter"/>
</dbReference>
<evidence type="ECO:0000256" key="5">
    <source>
        <dbReference type="ARBA" id="ARBA00023049"/>
    </source>
</evidence>
<dbReference type="PANTHER" id="PTHR22726">
    <property type="entry name" value="METALLOENDOPEPTIDASE OMA1"/>
    <property type="match status" value="1"/>
</dbReference>
<dbReference type="GO" id="GO:0004222">
    <property type="term" value="F:metalloendopeptidase activity"/>
    <property type="evidence" value="ECO:0007669"/>
    <property type="project" value="InterPro"/>
</dbReference>
<evidence type="ECO:0000259" key="8">
    <source>
        <dbReference type="Pfam" id="PF01435"/>
    </source>
</evidence>
<evidence type="ECO:0000256" key="1">
    <source>
        <dbReference type="ARBA" id="ARBA00022670"/>
    </source>
</evidence>
<feature type="domain" description="Peptidase M48" evidence="8">
    <location>
        <begin position="154"/>
        <end position="336"/>
    </location>
</feature>
<comment type="similarity">
    <text evidence="6">Belongs to the peptidase M48 family.</text>
</comment>
<dbReference type="RefSeq" id="WP_052898328.1">
    <property type="nucleotide sequence ID" value="NZ_JRXE01000006.1"/>
</dbReference>
<keyword evidence="3 6" id="KW-0378">Hydrolase</keyword>
<keyword evidence="4 6" id="KW-0862">Zinc</keyword>
<keyword evidence="13" id="KW-1185">Reference proteome</keyword>
<evidence type="ECO:0000313" key="11">
    <source>
        <dbReference type="EMBL" id="KOC94659.1"/>
    </source>
</evidence>
<dbReference type="OrthoDB" id="9810445at2"/>
<evidence type="ECO:0000256" key="2">
    <source>
        <dbReference type="ARBA" id="ARBA00022723"/>
    </source>
</evidence>
<feature type="domain" description="DUF7092" evidence="9">
    <location>
        <begin position="3"/>
        <end position="78"/>
    </location>
</feature>
<organism evidence="11 12">
    <name type="scientific">Winslowiella iniecta</name>
    <dbReference type="NCBI Taxonomy" id="1560201"/>
    <lineage>
        <taxon>Bacteria</taxon>
        <taxon>Pseudomonadati</taxon>
        <taxon>Pseudomonadota</taxon>
        <taxon>Gammaproteobacteria</taxon>
        <taxon>Enterobacterales</taxon>
        <taxon>Erwiniaceae</taxon>
        <taxon>Winslowiella</taxon>
    </lineage>
</organism>
<name>A0A0L7TH33_9GAMM</name>
<proteinExistence type="inferred from homology"/>
<comment type="cofactor">
    <cofactor evidence="6">
        <name>Zn(2+)</name>
        <dbReference type="ChEBI" id="CHEBI:29105"/>
    </cofactor>
    <text evidence="6">Binds 1 zinc ion per subunit.</text>
</comment>
<keyword evidence="7" id="KW-0472">Membrane</keyword>
<dbReference type="PANTHER" id="PTHR22726:SF24">
    <property type="entry name" value="M48 FAMILY METALLOPEPTIDASE"/>
    <property type="match status" value="1"/>
</dbReference>
<evidence type="ECO:0000313" key="13">
    <source>
        <dbReference type="Proteomes" id="UP000037088"/>
    </source>
</evidence>
<protein>
    <submittedName>
        <fullName evidence="11">Peptidase M48</fullName>
    </submittedName>
</protein>
<dbReference type="PATRIC" id="fig|1560201.3.peg.1237"/>
<keyword evidence="1 6" id="KW-0645">Protease</keyword>
<evidence type="ECO:0000256" key="3">
    <source>
        <dbReference type="ARBA" id="ARBA00022801"/>
    </source>
</evidence>
<reference evidence="12 13" key="1">
    <citation type="journal article" date="2015" name="Int. J. Syst. Evol. Microbiol.">
        <title>Erwinia iniecta sp. nov., isolated from Russian wheat aphids (Diuraphis noxia).</title>
        <authorList>
            <person name="Campillo T."/>
            <person name="Luna E."/>
            <person name="Portier P."/>
            <person name="Fischer-Le Saux M."/>
            <person name="Lapitan N."/>
            <person name="Tisserat N.A."/>
            <person name="Leach J.E."/>
        </authorList>
    </citation>
    <scope>NUCLEOTIDE SEQUENCE [LARGE SCALE GENOMIC DNA]</scope>
    <source>
        <strain evidence="10 13">B120</strain>
        <strain evidence="11 12">B149</strain>
    </source>
</reference>
<evidence type="ECO:0000256" key="4">
    <source>
        <dbReference type="ARBA" id="ARBA00022833"/>
    </source>
</evidence>
<dbReference type="InterPro" id="IPR001915">
    <property type="entry name" value="Peptidase_M48"/>
</dbReference>
<keyword evidence="5 6" id="KW-0482">Metalloprotease</keyword>
<dbReference type="EMBL" id="JRXF01000004">
    <property type="protein sequence ID" value="KOC94659.1"/>
    <property type="molecule type" value="Genomic_DNA"/>
</dbReference>
<dbReference type="Proteomes" id="UP000036851">
    <property type="component" value="Unassembled WGS sequence"/>
</dbReference>
<keyword evidence="2" id="KW-0479">Metal-binding</keyword>
<dbReference type="STRING" id="1560201.NG42_05795"/>
<dbReference type="EMBL" id="JRXE01000006">
    <property type="protein sequence ID" value="KOC91354.1"/>
    <property type="molecule type" value="Genomic_DNA"/>
</dbReference>
<evidence type="ECO:0000313" key="12">
    <source>
        <dbReference type="Proteomes" id="UP000036851"/>
    </source>
</evidence>
<dbReference type="InterPro" id="IPR055518">
    <property type="entry name" value="DUF7092"/>
</dbReference>
<feature type="transmembrane region" description="Helical" evidence="7">
    <location>
        <begin position="95"/>
        <end position="117"/>
    </location>
</feature>
<dbReference type="CDD" id="cd07332">
    <property type="entry name" value="M48C_Oma1_like"/>
    <property type="match status" value="1"/>
</dbReference>
<dbReference type="Proteomes" id="UP000037088">
    <property type="component" value="Unassembled WGS sequence"/>
</dbReference>
<evidence type="ECO:0000256" key="6">
    <source>
        <dbReference type="RuleBase" id="RU003983"/>
    </source>
</evidence>
<dbReference type="AlphaFoldDB" id="A0A0L7TH33"/>
<dbReference type="Pfam" id="PF01435">
    <property type="entry name" value="Peptidase_M48"/>
    <property type="match status" value="1"/>
</dbReference>
<dbReference type="GO" id="GO:0016020">
    <property type="term" value="C:membrane"/>
    <property type="evidence" value="ECO:0007669"/>
    <property type="project" value="TreeGrafter"/>
</dbReference>
<evidence type="ECO:0000259" key="9">
    <source>
        <dbReference type="Pfam" id="PF23368"/>
    </source>
</evidence>
<evidence type="ECO:0000256" key="7">
    <source>
        <dbReference type="SAM" id="Phobius"/>
    </source>
</evidence>
<gene>
    <name evidence="10" type="ORF">NG42_05795</name>
    <name evidence="11" type="ORF">NG43_04180</name>
</gene>
<dbReference type="Pfam" id="PF23368">
    <property type="entry name" value="DUF7092"/>
    <property type="match status" value="1"/>
</dbReference>
<evidence type="ECO:0000313" key="10">
    <source>
        <dbReference type="EMBL" id="KOC91354.1"/>
    </source>
</evidence>
<dbReference type="Gene3D" id="3.30.2010.10">
    <property type="entry name" value="Metalloproteases ('zincins'), catalytic domain"/>
    <property type="match status" value="1"/>
</dbReference>
<accession>A0A0L7TH33</accession>
<keyword evidence="7" id="KW-0812">Transmembrane</keyword>
<dbReference type="InterPro" id="IPR051156">
    <property type="entry name" value="Mito/Outer_Membr_Metalloprot"/>
</dbReference>
<sequence>MQLSGYYQHPGRAAREAARLTLHARHLSLQLADSESHYLLKQITLSPALGTIPLTITFADGGRFVADNDVALRQWASQHRPGGWVDRLERHRRGVLAALLATLTLAVIYIWVLLPWASRHLALHMPDYVEQQLGQQTFRLLQQAGFADSQLPAAQQQRVAKLFTGVIPKELQADSTPVHLRLMQFAGGPNAFMLADGTLIINDQLVRLAADDDGLAAVMLHEMGHHRYRHPMRMLVRSSLVTLSYIWMTGDVSGIGDTLLQSAAFIHQMQFSRAMEREADQWAIGQMKAQGRSLEEMVKIYRLIQQQGEKPGSGLQLPEWLSTHPDMPMRLEAIQAAEGQ</sequence>